<dbReference type="PANTHER" id="PTHR43152:SF3">
    <property type="entry name" value="UVRABC SYSTEM PROTEIN A"/>
    <property type="match status" value="1"/>
</dbReference>
<evidence type="ECO:0000256" key="12">
    <source>
        <dbReference type="ARBA" id="ARBA00039316"/>
    </source>
</evidence>
<evidence type="ECO:0000256" key="11">
    <source>
        <dbReference type="ARBA" id="ARBA00038000"/>
    </source>
</evidence>
<dbReference type="GO" id="GO:0006281">
    <property type="term" value="P:DNA repair"/>
    <property type="evidence" value="ECO:0007669"/>
    <property type="project" value="UniProtKB-KW"/>
</dbReference>
<dbReference type="InterPro" id="IPR027417">
    <property type="entry name" value="P-loop_NTPase"/>
</dbReference>
<dbReference type="PROSITE" id="PS00211">
    <property type="entry name" value="ABC_TRANSPORTER_1"/>
    <property type="match status" value="1"/>
</dbReference>
<dbReference type="AlphaFoldDB" id="A0A380RVZ5"/>
<evidence type="ECO:0000259" key="14">
    <source>
        <dbReference type="Pfam" id="PF17760"/>
    </source>
</evidence>
<evidence type="ECO:0000256" key="4">
    <source>
        <dbReference type="ARBA" id="ARBA00022741"/>
    </source>
</evidence>
<keyword evidence="6" id="KW-0228">DNA excision</keyword>
<dbReference type="Pfam" id="PF17760">
    <property type="entry name" value="UvrA_inter"/>
    <property type="match status" value="1"/>
</dbReference>
<protein>
    <recommendedName>
        <fullName evidence="12">UvrABC system protein A</fullName>
    </recommendedName>
    <alternativeName>
        <fullName evidence="13">Excinuclease ABC subunit A</fullName>
    </alternativeName>
</protein>
<dbReference type="RefSeq" id="WP_109572271.1">
    <property type="nucleotide sequence ID" value="NZ_UHJL01000001.1"/>
</dbReference>
<keyword evidence="3" id="KW-0677">Repeat</keyword>
<feature type="domain" description="UvrA interaction" evidence="14">
    <location>
        <begin position="187"/>
        <end position="263"/>
    </location>
</feature>
<comment type="subcellular location">
    <subcellularLocation>
        <location evidence="1">Cytoplasm</location>
    </subcellularLocation>
</comment>
<evidence type="ECO:0000313" key="16">
    <source>
        <dbReference type="Proteomes" id="UP000255423"/>
    </source>
</evidence>
<keyword evidence="5" id="KW-0227">DNA damage</keyword>
<organism evidence="15 16">
    <name type="scientific">Fibrobacter succinogenes</name>
    <name type="common">Bacteroides succinogenes</name>
    <dbReference type="NCBI Taxonomy" id="833"/>
    <lineage>
        <taxon>Bacteria</taxon>
        <taxon>Pseudomonadati</taxon>
        <taxon>Fibrobacterota</taxon>
        <taxon>Fibrobacteria</taxon>
        <taxon>Fibrobacterales</taxon>
        <taxon>Fibrobacteraceae</taxon>
        <taxon>Fibrobacter</taxon>
    </lineage>
</organism>
<dbReference type="EMBL" id="UHJL01000001">
    <property type="protein sequence ID" value="SUQ19708.1"/>
    <property type="molecule type" value="Genomic_DNA"/>
</dbReference>
<comment type="similarity">
    <text evidence="11">Belongs to the ABC transporter superfamily. UvrA family.</text>
</comment>
<sequence>MLDYISIRGCRLHNLKNVDAQFPLGKITVVCGPSGCGKSTLVMDTLHGESKRRYLETLSPFAADLLGGKRTIPLDSAEGLPASLAIAATRGEAPAKASALSIAECDNALRTLFAAFAKPACPICGAPMVSQSREEIIREIAGMPVGTKLQFLAKIETGNAEMTTPQQVRGDINADRNDKKKAQGKSRTTLDKLSAVFLAQGFTRAIADGTMYSLADLLPGEKVLTPKEFFIIVDRIIVRENTRTRIAEAVDGTLKLTHSAITLDIAGERKFYSTKPCCPNAGNEQHQSQKSNETVASLDARAFSPYSRTSVCEYCDGTGLILEASESDEDENTECPHCNGLRLKKTYLNATVDEVSYKQILKTEFAELPALLHKIFDNKIGQNLKATFNSLLDRIEAINDLGIGYLTPGRAGQTLSGGELQRLKLASLSTGHLNGLLIALDEPASGLHASDVAALWKVLEKIRKRGNTLVLIEHNPQIIKRADYIIEMGPGAGEKGGEILFQGNRDEVLNNPGSPTGKWIRELGVKGDSRSVAIHSPKESAAILVKNFAKFDMAPVNAAFPINKFSVITGQSGSGKSTLLFENIAKRAKAEEFKKLGIDALSILTTGDFHGSKRSTVLSAIGLTTLLRDLFAKLPESKVRGYTASKFSMHAPGGRCENCKGEGVIYDPLGYEESECPVCLGKRFRDEVLEIRFKSLSIADILDMEIGSAYKLFTNMKPFAEKLKPLVDTGLDYLKLGQTTAHLSGGERARLRLSITLARAKAPNTLFLFDEPARGLHQKDIQQLLGLIHGLCNAGHTVIAIEHAQDFVDAADYVAELKRK</sequence>
<evidence type="ECO:0000256" key="3">
    <source>
        <dbReference type="ARBA" id="ARBA00022737"/>
    </source>
</evidence>
<dbReference type="Gene3D" id="1.20.1580.10">
    <property type="entry name" value="ABC transporter ATPase like domain"/>
    <property type="match status" value="3"/>
</dbReference>
<evidence type="ECO:0000256" key="6">
    <source>
        <dbReference type="ARBA" id="ARBA00022769"/>
    </source>
</evidence>
<keyword evidence="9" id="KW-0238">DNA-binding</keyword>
<proteinExistence type="inferred from homology"/>
<evidence type="ECO:0000256" key="10">
    <source>
        <dbReference type="ARBA" id="ARBA00023204"/>
    </source>
</evidence>
<dbReference type="GO" id="GO:0005524">
    <property type="term" value="F:ATP binding"/>
    <property type="evidence" value="ECO:0007669"/>
    <property type="project" value="UniProtKB-KW"/>
</dbReference>
<gene>
    <name evidence="15" type="ORF">SAMN05661053_0948</name>
</gene>
<keyword evidence="7" id="KW-0067">ATP-binding</keyword>
<keyword evidence="10" id="KW-0234">DNA repair</keyword>
<dbReference type="GO" id="GO:0003677">
    <property type="term" value="F:DNA binding"/>
    <property type="evidence" value="ECO:0007669"/>
    <property type="project" value="UniProtKB-KW"/>
</dbReference>
<keyword evidence="8" id="KW-0267">Excision nuclease</keyword>
<reference evidence="15 16" key="1">
    <citation type="submission" date="2017-08" db="EMBL/GenBank/DDBJ databases">
        <authorList>
            <person name="de Groot N.N."/>
        </authorList>
    </citation>
    <scope>NUCLEOTIDE SEQUENCE [LARGE SCALE GENOMIC DNA]</scope>
    <source>
        <strain evidence="15 16">HM2</strain>
    </source>
</reference>
<keyword evidence="2" id="KW-0963">Cytoplasm</keyword>
<evidence type="ECO:0000256" key="8">
    <source>
        <dbReference type="ARBA" id="ARBA00022881"/>
    </source>
</evidence>
<evidence type="ECO:0000313" key="15">
    <source>
        <dbReference type="EMBL" id="SUQ19708.1"/>
    </source>
</evidence>
<keyword evidence="4" id="KW-0547">Nucleotide-binding</keyword>
<dbReference type="Gene3D" id="3.30.190.20">
    <property type="match status" value="1"/>
</dbReference>
<dbReference type="GO" id="GO:0004518">
    <property type="term" value="F:nuclease activity"/>
    <property type="evidence" value="ECO:0007669"/>
    <property type="project" value="UniProtKB-KW"/>
</dbReference>
<evidence type="ECO:0000256" key="2">
    <source>
        <dbReference type="ARBA" id="ARBA00022490"/>
    </source>
</evidence>
<dbReference type="InterPro" id="IPR017871">
    <property type="entry name" value="ABC_transporter-like_CS"/>
</dbReference>
<dbReference type="GO" id="GO:0016887">
    <property type="term" value="F:ATP hydrolysis activity"/>
    <property type="evidence" value="ECO:0007669"/>
    <property type="project" value="InterPro"/>
</dbReference>
<evidence type="ECO:0000256" key="5">
    <source>
        <dbReference type="ARBA" id="ARBA00022763"/>
    </source>
</evidence>
<name>A0A380RVZ5_FIBSU</name>
<dbReference type="SUPFAM" id="SSF52540">
    <property type="entry name" value="P-loop containing nucleoside triphosphate hydrolases"/>
    <property type="match status" value="2"/>
</dbReference>
<evidence type="ECO:0000256" key="7">
    <source>
        <dbReference type="ARBA" id="ARBA00022840"/>
    </source>
</evidence>
<evidence type="ECO:0000256" key="13">
    <source>
        <dbReference type="ARBA" id="ARBA00042156"/>
    </source>
</evidence>
<evidence type="ECO:0000256" key="1">
    <source>
        <dbReference type="ARBA" id="ARBA00004496"/>
    </source>
</evidence>
<dbReference type="InterPro" id="IPR041102">
    <property type="entry name" value="UvrA_inter"/>
</dbReference>
<dbReference type="PANTHER" id="PTHR43152">
    <property type="entry name" value="UVRABC SYSTEM PROTEIN A"/>
    <property type="match status" value="1"/>
</dbReference>
<dbReference type="Gene3D" id="3.40.50.300">
    <property type="entry name" value="P-loop containing nucleotide triphosphate hydrolases"/>
    <property type="match status" value="3"/>
</dbReference>
<evidence type="ECO:0000256" key="9">
    <source>
        <dbReference type="ARBA" id="ARBA00023125"/>
    </source>
</evidence>
<dbReference type="GO" id="GO:0005737">
    <property type="term" value="C:cytoplasm"/>
    <property type="evidence" value="ECO:0007669"/>
    <property type="project" value="UniProtKB-SubCell"/>
</dbReference>
<accession>A0A380RVZ5</accession>
<dbReference type="Proteomes" id="UP000255423">
    <property type="component" value="Unassembled WGS sequence"/>
</dbReference>